<dbReference type="AlphaFoldDB" id="A0A803Q424"/>
<dbReference type="GO" id="GO:0003676">
    <property type="term" value="F:nucleic acid binding"/>
    <property type="evidence" value="ECO:0007669"/>
    <property type="project" value="InterPro"/>
</dbReference>
<dbReference type="Gramene" id="evm.model.07.1841">
    <property type="protein sequence ID" value="cds.evm.model.07.1841"/>
    <property type="gene ID" value="evm.TU.07.1841"/>
</dbReference>
<reference evidence="2" key="1">
    <citation type="submission" date="2018-11" db="EMBL/GenBank/DDBJ databases">
        <authorList>
            <person name="Grassa J C."/>
        </authorList>
    </citation>
    <scope>NUCLEOTIDE SEQUENCE [LARGE SCALE GENOMIC DNA]</scope>
</reference>
<evidence type="ECO:0000313" key="2">
    <source>
        <dbReference type="EnsemblPlants" id="cds.evm.model.07.1841"/>
    </source>
</evidence>
<accession>A0A803Q424</accession>
<dbReference type="InterPro" id="IPR002156">
    <property type="entry name" value="RNaseH_domain"/>
</dbReference>
<dbReference type="Pfam" id="PF13456">
    <property type="entry name" value="RVT_3"/>
    <property type="match status" value="1"/>
</dbReference>
<evidence type="ECO:0000313" key="3">
    <source>
        <dbReference type="Proteomes" id="UP000596661"/>
    </source>
</evidence>
<dbReference type="Proteomes" id="UP000596661">
    <property type="component" value="Chromosome 7"/>
</dbReference>
<keyword evidence="3" id="KW-1185">Reference proteome</keyword>
<dbReference type="EMBL" id="UZAU01000675">
    <property type="status" value="NOT_ANNOTATED_CDS"/>
    <property type="molecule type" value="Genomic_DNA"/>
</dbReference>
<feature type="domain" description="RNase H type-1" evidence="1">
    <location>
        <begin position="5"/>
        <end position="68"/>
    </location>
</feature>
<proteinExistence type="predicted"/>
<sequence length="82" mass="8950">MCTTVVARNHLGEVIRIHTARLGFSDVLCGEAAACCLAVSVALELGFKFILVESDSRIVINLSMGQRHIGRLRTMSPFVLSF</sequence>
<evidence type="ECO:0000259" key="1">
    <source>
        <dbReference type="Pfam" id="PF13456"/>
    </source>
</evidence>
<organism evidence="2 3">
    <name type="scientific">Cannabis sativa</name>
    <name type="common">Hemp</name>
    <name type="synonym">Marijuana</name>
    <dbReference type="NCBI Taxonomy" id="3483"/>
    <lineage>
        <taxon>Eukaryota</taxon>
        <taxon>Viridiplantae</taxon>
        <taxon>Streptophyta</taxon>
        <taxon>Embryophyta</taxon>
        <taxon>Tracheophyta</taxon>
        <taxon>Spermatophyta</taxon>
        <taxon>Magnoliopsida</taxon>
        <taxon>eudicotyledons</taxon>
        <taxon>Gunneridae</taxon>
        <taxon>Pentapetalae</taxon>
        <taxon>rosids</taxon>
        <taxon>fabids</taxon>
        <taxon>Rosales</taxon>
        <taxon>Cannabaceae</taxon>
        <taxon>Cannabis</taxon>
    </lineage>
</organism>
<name>A0A803Q424_CANSA</name>
<dbReference type="GO" id="GO:0004523">
    <property type="term" value="F:RNA-DNA hybrid ribonuclease activity"/>
    <property type="evidence" value="ECO:0007669"/>
    <property type="project" value="InterPro"/>
</dbReference>
<dbReference type="EnsemblPlants" id="evm.model.07.1841">
    <property type="protein sequence ID" value="cds.evm.model.07.1841"/>
    <property type="gene ID" value="evm.TU.07.1841"/>
</dbReference>
<reference evidence="2" key="2">
    <citation type="submission" date="2021-03" db="UniProtKB">
        <authorList>
            <consortium name="EnsemblPlants"/>
        </authorList>
    </citation>
    <scope>IDENTIFICATION</scope>
</reference>
<protein>
    <recommendedName>
        <fullName evidence="1">RNase H type-1 domain-containing protein</fullName>
    </recommendedName>
</protein>